<feature type="transmembrane region" description="Helical" evidence="1">
    <location>
        <begin position="56"/>
        <end position="75"/>
    </location>
</feature>
<reference evidence="2 3" key="1">
    <citation type="submission" date="2017-08" db="EMBL/GenBank/DDBJ databases">
        <title>Substantial Increase in Enzyme Production by Combined Drug-Resistance Mutations in Paenibacillus agaridevorans.</title>
        <authorList>
            <person name="Tanaka Y."/>
            <person name="Funane K."/>
            <person name="Hosaka T."/>
            <person name="Shiwa Y."/>
            <person name="Fujita N."/>
            <person name="Miyazaki T."/>
            <person name="Yoshikawa H."/>
            <person name="Murakami K."/>
            <person name="Kasahara K."/>
            <person name="Inaoka T."/>
            <person name="Hiraga Y."/>
            <person name="Ochi K."/>
        </authorList>
    </citation>
    <scope>NUCLEOTIDE SEQUENCE [LARGE SCALE GENOMIC DNA]</scope>
    <source>
        <strain evidence="2 3">T-3040</strain>
    </source>
</reference>
<protein>
    <submittedName>
        <fullName evidence="2">ABC transporter permease</fullName>
    </submittedName>
</protein>
<feature type="transmembrane region" description="Helical" evidence="1">
    <location>
        <begin position="166"/>
        <end position="185"/>
    </location>
</feature>
<dbReference type="Proteomes" id="UP000245202">
    <property type="component" value="Unassembled WGS sequence"/>
</dbReference>
<name>A0A2R5EKL4_9BACL</name>
<feature type="transmembrane region" description="Helical" evidence="1">
    <location>
        <begin position="24"/>
        <end position="44"/>
    </location>
</feature>
<organism evidence="2 3">
    <name type="scientific">Paenibacillus agaridevorans</name>
    <dbReference type="NCBI Taxonomy" id="171404"/>
    <lineage>
        <taxon>Bacteria</taxon>
        <taxon>Bacillati</taxon>
        <taxon>Bacillota</taxon>
        <taxon>Bacilli</taxon>
        <taxon>Bacillales</taxon>
        <taxon>Paenibacillaceae</taxon>
        <taxon>Paenibacillus</taxon>
    </lineage>
</organism>
<evidence type="ECO:0000256" key="1">
    <source>
        <dbReference type="SAM" id="Phobius"/>
    </source>
</evidence>
<keyword evidence="1" id="KW-1133">Transmembrane helix</keyword>
<gene>
    <name evidence="2" type="ORF">PAT3040_01625</name>
</gene>
<keyword evidence="1" id="KW-0812">Transmembrane</keyword>
<sequence>MIAQMNYLAAEELLKLFRGGKLKVLLLLSFIIGVLFVFIGDSLGLEDNLPLTAIELLLAVVLPFLMVALGSDLMVGESKGTIKHALKLPISREFLFLGKLFAGWAAAAFIVLCMFVPTFVGGFILHGVPAASSLGAGLAELGGAILFSGLLLVLANSVSLWVGSSGVGLAVSVVLWMAMSVVGFLEPQLNRFFVTDYADWLQPLLYGGNAGMTISTLLFMTAYYIIGTILGLLAFQRKGF</sequence>
<feature type="transmembrane region" description="Helical" evidence="1">
    <location>
        <begin position="205"/>
        <end position="235"/>
    </location>
</feature>
<dbReference type="PANTHER" id="PTHR37305:SF1">
    <property type="entry name" value="MEMBRANE PROTEIN"/>
    <property type="match status" value="1"/>
</dbReference>
<dbReference type="EMBL" id="BDQX01000077">
    <property type="protein sequence ID" value="GBG07077.1"/>
    <property type="molecule type" value="Genomic_DNA"/>
</dbReference>
<comment type="caution">
    <text evidence="2">The sequence shown here is derived from an EMBL/GenBank/DDBJ whole genome shotgun (WGS) entry which is preliminary data.</text>
</comment>
<proteinExistence type="predicted"/>
<dbReference type="RefSeq" id="WP_108992210.1">
    <property type="nucleotide sequence ID" value="NZ_BDQX01000077.1"/>
</dbReference>
<feature type="transmembrane region" description="Helical" evidence="1">
    <location>
        <begin position="96"/>
        <end position="125"/>
    </location>
</feature>
<accession>A0A2R5EKL4</accession>
<dbReference type="PANTHER" id="PTHR37305">
    <property type="entry name" value="INTEGRAL MEMBRANE PROTEIN-RELATED"/>
    <property type="match status" value="1"/>
</dbReference>
<evidence type="ECO:0000313" key="3">
    <source>
        <dbReference type="Proteomes" id="UP000245202"/>
    </source>
</evidence>
<keyword evidence="3" id="KW-1185">Reference proteome</keyword>
<feature type="transmembrane region" description="Helical" evidence="1">
    <location>
        <begin position="131"/>
        <end position="154"/>
    </location>
</feature>
<dbReference type="AlphaFoldDB" id="A0A2R5EKL4"/>
<dbReference type="Pfam" id="PF12730">
    <property type="entry name" value="ABC2_membrane_4"/>
    <property type="match status" value="1"/>
</dbReference>
<keyword evidence="1" id="KW-0472">Membrane</keyword>
<evidence type="ECO:0000313" key="2">
    <source>
        <dbReference type="EMBL" id="GBG07077.1"/>
    </source>
</evidence>